<dbReference type="PANTHER" id="PTHR23428">
    <property type="entry name" value="HISTONE H2B"/>
    <property type="match status" value="1"/>
</dbReference>
<dbReference type="GO" id="GO:0046982">
    <property type="term" value="F:protein heterodimerization activity"/>
    <property type="evidence" value="ECO:0007669"/>
    <property type="project" value="InterPro"/>
</dbReference>
<dbReference type="InterPro" id="IPR000558">
    <property type="entry name" value="Histone_H2B"/>
</dbReference>
<proteinExistence type="inferred from homology"/>
<dbReference type="GO" id="GO:0000786">
    <property type="term" value="C:nucleosome"/>
    <property type="evidence" value="ECO:0007669"/>
    <property type="project" value="InterPro"/>
</dbReference>
<feature type="compositionally biased region" description="Basic and acidic residues" evidence="3">
    <location>
        <begin position="141"/>
        <end position="157"/>
    </location>
</feature>
<evidence type="ECO:0000259" key="4">
    <source>
        <dbReference type="Pfam" id="PF00125"/>
    </source>
</evidence>
<evidence type="ECO:0000256" key="1">
    <source>
        <dbReference type="ARBA" id="ARBA00002001"/>
    </source>
</evidence>
<protein>
    <recommendedName>
        <fullName evidence="4">Core Histone H2A/H2B/H3 domain-containing protein</fullName>
    </recommendedName>
</protein>
<comment type="function">
    <text evidence="1">Core component of nucleosome. Nucleosomes wrap and compact DNA into chromatin, limiting DNA accessibility to the cellular machineries which require DNA as a template. Histones thereby play a central role in transcription regulation, DNA repair, DNA replication and chromosomal stability. DNA accessibility is regulated via a complex set of post-translational modifications of histones, also called histone code, and nucleosome remodeling.</text>
</comment>
<feature type="region of interest" description="Disordered" evidence="3">
    <location>
        <begin position="113"/>
        <end position="172"/>
    </location>
</feature>
<evidence type="ECO:0000313" key="5">
    <source>
        <dbReference type="EMBL" id="KAK9124046.1"/>
    </source>
</evidence>
<feature type="compositionally biased region" description="Basic residues" evidence="3">
    <location>
        <begin position="158"/>
        <end position="168"/>
    </location>
</feature>
<name>A0AAP0P1I2_9MAGN</name>
<evidence type="ECO:0000256" key="2">
    <source>
        <dbReference type="ARBA" id="ARBA00006846"/>
    </source>
</evidence>
<dbReference type="GO" id="GO:0003677">
    <property type="term" value="F:DNA binding"/>
    <property type="evidence" value="ECO:0007669"/>
    <property type="project" value="InterPro"/>
</dbReference>
<dbReference type="Gene3D" id="1.10.20.10">
    <property type="entry name" value="Histone, subunit A"/>
    <property type="match status" value="1"/>
</dbReference>
<dbReference type="SMART" id="SM00427">
    <property type="entry name" value="H2B"/>
    <property type="match status" value="1"/>
</dbReference>
<evidence type="ECO:0000313" key="6">
    <source>
        <dbReference type="Proteomes" id="UP001417504"/>
    </source>
</evidence>
<dbReference type="CDD" id="cd22910">
    <property type="entry name" value="HFD_H2B"/>
    <property type="match status" value="1"/>
</dbReference>
<dbReference type="GO" id="GO:0030527">
    <property type="term" value="F:structural constituent of chromatin"/>
    <property type="evidence" value="ECO:0007669"/>
    <property type="project" value="InterPro"/>
</dbReference>
<keyword evidence="6" id="KW-1185">Reference proteome</keyword>
<evidence type="ECO:0000256" key="3">
    <source>
        <dbReference type="SAM" id="MobiDB-lite"/>
    </source>
</evidence>
<dbReference type="InterPro" id="IPR007125">
    <property type="entry name" value="H2A/H2B/H3"/>
</dbReference>
<accession>A0AAP0P1I2</accession>
<feature type="domain" description="Core Histone H2A/H2B/H3" evidence="4">
    <location>
        <begin position="159"/>
        <end position="240"/>
    </location>
</feature>
<dbReference type="AlphaFoldDB" id="A0AAP0P1I2"/>
<feature type="compositionally biased region" description="Basic and acidic residues" evidence="3">
    <location>
        <begin position="40"/>
        <end position="51"/>
    </location>
</feature>
<dbReference type="Proteomes" id="UP001417504">
    <property type="component" value="Unassembled WGS sequence"/>
</dbReference>
<reference evidence="5 6" key="1">
    <citation type="submission" date="2024-01" db="EMBL/GenBank/DDBJ databases">
        <title>Genome assemblies of Stephania.</title>
        <authorList>
            <person name="Yang L."/>
        </authorList>
    </citation>
    <scope>NUCLEOTIDE SEQUENCE [LARGE SCALE GENOMIC DNA]</scope>
    <source>
        <strain evidence="5">QJT</strain>
        <tissue evidence="5">Leaf</tissue>
    </source>
</reference>
<sequence length="270" mass="29676">MEFRSSLTLVHNVSISPLTSNLYINNCYPYGSSRNGTKTSFKDGGEEDKKSGGRRNSQCFSDHSITVGVRITIATTTQETTQEETKKVKENIVEIPVQEGPSMVAVQLENKATTTTTTPNEHQQKEGQKGGSKAEAVLESQNKRKIEGEEKGKENKGSSKKGRRKKRFSSSEGCEGYQRYLSKVLKQVHPELGVSSKAMTVLNGFINDMFERLANEAAKLSVYAGKTTMSSREIQDAVRLVVPGELGKHAMVEGTKAVSTYMSKVGKTIR</sequence>
<dbReference type="EMBL" id="JBBNAE010000005">
    <property type="protein sequence ID" value="KAK9124046.1"/>
    <property type="molecule type" value="Genomic_DNA"/>
</dbReference>
<dbReference type="InterPro" id="IPR009072">
    <property type="entry name" value="Histone-fold"/>
</dbReference>
<comment type="similarity">
    <text evidence="2">Belongs to the histone H2B family.</text>
</comment>
<dbReference type="PRINTS" id="PR00621">
    <property type="entry name" value="HISTONEH2B"/>
</dbReference>
<dbReference type="Pfam" id="PF00125">
    <property type="entry name" value="Histone"/>
    <property type="match status" value="1"/>
</dbReference>
<comment type="caution">
    <text evidence="5">The sequence shown here is derived from an EMBL/GenBank/DDBJ whole genome shotgun (WGS) entry which is preliminary data.</text>
</comment>
<organism evidence="5 6">
    <name type="scientific">Stephania japonica</name>
    <dbReference type="NCBI Taxonomy" id="461633"/>
    <lineage>
        <taxon>Eukaryota</taxon>
        <taxon>Viridiplantae</taxon>
        <taxon>Streptophyta</taxon>
        <taxon>Embryophyta</taxon>
        <taxon>Tracheophyta</taxon>
        <taxon>Spermatophyta</taxon>
        <taxon>Magnoliopsida</taxon>
        <taxon>Ranunculales</taxon>
        <taxon>Menispermaceae</taxon>
        <taxon>Menispermoideae</taxon>
        <taxon>Cissampelideae</taxon>
        <taxon>Stephania</taxon>
    </lineage>
</organism>
<dbReference type="GO" id="GO:0005634">
    <property type="term" value="C:nucleus"/>
    <property type="evidence" value="ECO:0007669"/>
    <property type="project" value="UniProtKB-ARBA"/>
</dbReference>
<feature type="region of interest" description="Disordered" evidence="3">
    <location>
        <begin position="34"/>
        <end position="60"/>
    </location>
</feature>
<dbReference type="FunFam" id="1.10.20.10:FF:000043">
    <property type="entry name" value="Histone H2B"/>
    <property type="match status" value="1"/>
</dbReference>
<dbReference type="SUPFAM" id="SSF47113">
    <property type="entry name" value="Histone-fold"/>
    <property type="match status" value="1"/>
</dbReference>
<gene>
    <name evidence="5" type="ORF">Sjap_013648</name>
</gene>